<evidence type="ECO:0000256" key="1">
    <source>
        <dbReference type="ARBA" id="ARBA00002324"/>
    </source>
</evidence>
<proteinExistence type="inferred from homology"/>
<feature type="domain" description="Cytidyltransferase-like" evidence="12">
    <location>
        <begin position="34"/>
        <end position="212"/>
    </location>
</feature>
<comment type="similarity">
    <text evidence="3 11">Belongs to the NadD family.</text>
</comment>
<dbReference type="EMBL" id="JBEPSM010000004">
    <property type="protein sequence ID" value="MET4636458.1"/>
    <property type="molecule type" value="Genomic_DNA"/>
</dbReference>
<dbReference type="InterPro" id="IPR004821">
    <property type="entry name" value="Cyt_trans-like"/>
</dbReference>
<keyword evidence="4 11" id="KW-0662">Pyridine nucleotide biosynthesis</keyword>
<dbReference type="Proteomes" id="UP001549321">
    <property type="component" value="Unassembled WGS sequence"/>
</dbReference>
<dbReference type="InterPro" id="IPR005248">
    <property type="entry name" value="NadD/NMNAT"/>
</dbReference>
<evidence type="ECO:0000313" key="13">
    <source>
        <dbReference type="EMBL" id="MET4636458.1"/>
    </source>
</evidence>
<dbReference type="PANTHER" id="PTHR39321:SF3">
    <property type="entry name" value="PHOSPHOPANTETHEINE ADENYLYLTRANSFERASE"/>
    <property type="match status" value="1"/>
</dbReference>
<dbReference type="NCBIfam" id="TIGR00482">
    <property type="entry name" value="nicotinate (nicotinamide) nucleotide adenylyltransferase"/>
    <property type="match status" value="1"/>
</dbReference>
<evidence type="ECO:0000256" key="9">
    <source>
        <dbReference type="ARBA" id="ARBA00023027"/>
    </source>
</evidence>
<keyword evidence="14" id="KW-1185">Reference proteome</keyword>
<dbReference type="CDD" id="cd02165">
    <property type="entry name" value="NMNAT"/>
    <property type="match status" value="1"/>
</dbReference>
<evidence type="ECO:0000256" key="5">
    <source>
        <dbReference type="ARBA" id="ARBA00022679"/>
    </source>
</evidence>
<dbReference type="SUPFAM" id="SSF52374">
    <property type="entry name" value="Nucleotidylyl transferase"/>
    <property type="match status" value="1"/>
</dbReference>
<keyword evidence="7 11" id="KW-0547">Nucleotide-binding</keyword>
<evidence type="ECO:0000256" key="4">
    <source>
        <dbReference type="ARBA" id="ARBA00022642"/>
    </source>
</evidence>
<accession>A0ABV2R5T0</accession>
<evidence type="ECO:0000256" key="6">
    <source>
        <dbReference type="ARBA" id="ARBA00022695"/>
    </source>
</evidence>
<keyword evidence="8 11" id="KW-0067">ATP-binding</keyword>
<comment type="caution">
    <text evidence="13">The sequence shown here is derived from an EMBL/GenBank/DDBJ whole genome shotgun (WGS) entry which is preliminary data.</text>
</comment>
<comment type="function">
    <text evidence="1 11">Catalyzes the reversible adenylation of nicotinate mononucleotide (NaMN) to nicotinic acid adenine dinucleotide (NaAD).</text>
</comment>
<sequence length="221" mass="24726">MSLGEAEIQTVMVDPALRSALKLPFAAPGQRIGLFGGSFDPPHQGHLTVSLMALRRLKLDAVWWLVTPGNPLKDHAPEQLGRRVSAARAMARHPKIHVTAIEATLKTRFTADTLAILSRRLPGVELVWLMGGDNLRQFHRWRDWRRISRLMPIAVYDRPGSTFTATAAPAAFALRRRRLREIDAARLPTRRTPAWIYLHGPRIALSSTELRAKRNKSAAAS</sequence>
<name>A0ABV2R5T0_9HYPH</name>
<dbReference type="NCBIfam" id="NF000845">
    <property type="entry name" value="PRK00071.2-4"/>
    <property type="match status" value="1"/>
</dbReference>
<keyword evidence="6 11" id="KW-0548">Nucleotidyltransferase</keyword>
<gene>
    <name evidence="11" type="primary">nadD</name>
    <name evidence="13" type="ORF">ABIE08_004416</name>
</gene>
<dbReference type="PANTHER" id="PTHR39321">
    <property type="entry name" value="NICOTINATE-NUCLEOTIDE ADENYLYLTRANSFERASE-RELATED"/>
    <property type="match status" value="1"/>
</dbReference>
<dbReference type="GO" id="GO:0004515">
    <property type="term" value="F:nicotinate-nucleotide adenylyltransferase activity"/>
    <property type="evidence" value="ECO:0007669"/>
    <property type="project" value="UniProtKB-EC"/>
</dbReference>
<dbReference type="InterPro" id="IPR014729">
    <property type="entry name" value="Rossmann-like_a/b/a_fold"/>
</dbReference>
<evidence type="ECO:0000256" key="10">
    <source>
        <dbReference type="ARBA" id="ARBA00048721"/>
    </source>
</evidence>
<dbReference type="Gene3D" id="3.40.50.620">
    <property type="entry name" value="HUPs"/>
    <property type="match status" value="1"/>
</dbReference>
<evidence type="ECO:0000256" key="3">
    <source>
        <dbReference type="ARBA" id="ARBA00009014"/>
    </source>
</evidence>
<protein>
    <recommendedName>
        <fullName evidence="11">Probable nicotinate-nucleotide adenylyltransferase</fullName>
        <ecNumber evidence="11">2.7.7.18</ecNumber>
    </recommendedName>
    <alternativeName>
        <fullName evidence="11">Deamido-NAD(+) diphosphorylase</fullName>
    </alternativeName>
    <alternativeName>
        <fullName evidence="11">Deamido-NAD(+) pyrophosphorylase</fullName>
    </alternativeName>
    <alternativeName>
        <fullName evidence="11">Nicotinate mononucleotide adenylyltransferase</fullName>
        <shortName evidence="11">NaMN adenylyltransferase</shortName>
    </alternativeName>
</protein>
<reference evidence="13 14" key="1">
    <citation type="submission" date="2024-06" db="EMBL/GenBank/DDBJ databases">
        <title>Sorghum-associated microbial communities from plants grown in Nebraska, USA.</title>
        <authorList>
            <person name="Schachtman D."/>
        </authorList>
    </citation>
    <scope>NUCLEOTIDE SEQUENCE [LARGE SCALE GENOMIC DNA]</scope>
    <source>
        <strain evidence="13 14">3207</strain>
    </source>
</reference>
<keyword evidence="5 11" id="KW-0808">Transferase</keyword>
<comment type="catalytic activity">
    <reaction evidence="10 11">
        <text>nicotinate beta-D-ribonucleotide + ATP + H(+) = deamido-NAD(+) + diphosphate</text>
        <dbReference type="Rhea" id="RHEA:22860"/>
        <dbReference type="ChEBI" id="CHEBI:15378"/>
        <dbReference type="ChEBI" id="CHEBI:30616"/>
        <dbReference type="ChEBI" id="CHEBI:33019"/>
        <dbReference type="ChEBI" id="CHEBI:57502"/>
        <dbReference type="ChEBI" id="CHEBI:58437"/>
        <dbReference type="EC" id="2.7.7.18"/>
    </reaction>
</comment>
<evidence type="ECO:0000256" key="8">
    <source>
        <dbReference type="ARBA" id="ARBA00022840"/>
    </source>
</evidence>
<dbReference type="EC" id="2.7.7.18" evidence="11"/>
<evidence type="ECO:0000313" key="14">
    <source>
        <dbReference type="Proteomes" id="UP001549321"/>
    </source>
</evidence>
<dbReference type="HAMAP" id="MF_00244">
    <property type="entry name" value="NaMN_adenylyltr"/>
    <property type="match status" value="1"/>
</dbReference>
<evidence type="ECO:0000256" key="2">
    <source>
        <dbReference type="ARBA" id="ARBA00005019"/>
    </source>
</evidence>
<organism evidence="13 14">
    <name type="scientific">Kaistia defluvii</name>
    <dbReference type="NCBI Taxonomy" id="410841"/>
    <lineage>
        <taxon>Bacteria</taxon>
        <taxon>Pseudomonadati</taxon>
        <taxon>Pseudomonadota</taxon>
        <taxon>Alphaproteobacteria</taxon>
        <taxon>Hyphomicrobiales</taxon>
        <taxon>Kaistiaceae</taxon>
        <taxon>Kaistia</taxon>
    </lineage>
</organism>
<dbReference type="NCBIfam" id="NF000843">
    <property type="entry name" value="PRK00071.2-2"/>
    <property type="match status" value="1"/>
</dbReference>
<comment type="pathway">
    <text evidence="2 11">Cofactor biosynthesis; NAD(+) biosynthesis; deamido-NAD(+) from nicotinate D-ribonucleotide: step 1/1.</text>
</comment>
<dbReference type="Pfam" id="PF01467">
    <property type="entry name" value="CTP_transf_like"/>
    <property type="match status" value="1"/>
</dbReference>
<keyword evidence="9 11" id="KW-0520">NAD</keyword>
<evidence type="ECO:0000259" key="12">
    <source>
        <dbReference type="Pfam" id="PF01467"/>
    </source>
</evidence>
<evidence type="ECO:0000256" key="7">
    <source>
        <dbReference type="ARBA" id="ARBA00022741"/>
    </source>
</evidence>
<evidence type="ECO:0000256" key="11">
    <source>
        <dbReference type="HAMAP-Rule" id="MF_00244"/>
    </source>
</evidence>